<protein>
    <recommendedName>
        <fullName evidence="1">GPCR family 3 nine cysteines domain-containing protein</fullName>
    </recommendedName>
</protein>
<dbReference type="EMBL" id="AZIM01005117">
    <property type="protein sequence ID" value="ETE59927.1"/>
    <property type="molecule type" value="Genomic_DNA"/>
</dbReference>
<name>V8NED5_OPHHA</name>
<evidence type="ECO:0000313" key="3">
    <source>
        <dbReference type="Proteomes" id="UP000018936"/>
    </source>
</evidence>
<dbReference type="Pfam" id="PF07562">
    <property type="entry name" value="NCD3G"/>
    <property type="match status" value="1"/>
</dbReference>
<dbReference type="InterPro" id="IPR038550">
    <property type="entry name" value="GPCR_3_9-Cys_sf"/>
</dbReference>
<dbReference type="Gene3D" id="2.10.50.30">
    <property type="entry name" value="GPCR, family 3, nine cysteines domain"/>
    <property type="match status" value="1"/>
</dbReference>
<comment type="caution">
    <text evidence="2">The sequence shown here is derived from an EMBL/GenBank/DDBJ whole genome shotgun (WGS) entry which is preliminary data.</text>
</comment>
<dbReference type="AlphaFoldDB" id="V8NED5"/>
<evidence type="ECO:0000313" key="2">
    <source>
        <dbReference type="EMBL" id="ETE59927.1"/>
    </source>
</evidence>
<feature type="domain" description="GPCR family 3 nine cysteines" evidence="1">
    <location>
        <begin position="3"/>
        <end position="41"/>
    </location>
</feature>
<dbReference type="InterPro" id="IPR011500">
    <property type="entry name" value="GPCR_3_9-Cys_dom"/>
</dbReference>
<dbReference type="Proteomes" id="UP000018936">
    <property type="component" value="Unassembled WGS sequence"/>
</dbReference>
<accession>V8NED5</accession>
<proteinExistence type="predicted"/>
<feature type="non-terminal residue" evidence="2">
    <location>
        <position position="1"/>
    </location>
</feature>
<reference evidence="2 3" key="1">
    <citation type="journal article" date="2013" name="Proc. Natl. Acad. Sci. U.S.A.">
        <title>The king cobra genome reveals dynamic gene evolution and adaptation in the snake venom system.</title>
        <authorList>
            <person name="Vonk F.J."/>
            <person name="Casewell N.R."/>
            <person name="Henkel C.V."/>
            <person name="Heimberg A.M."/>
            <person name="Jansen H.J."/>
            <person name="McCleary R.J."/>
            <person name="Kerkkamp H.M."/>
            <person name="Vos R.A."/>
            <person name="Guerreiro I."/>
            <person name="Calvete J.J."/>
            <person name="Wuster W."/>
            <person name="Woods A.E."/>
            <person name="Logan J.M."/>
            <person name="Harrison R.A."/>
            <person name="Castoe T.A."/>
            <person name="de Koning A.P."/>
            <person name="Pollock D.D."/>
            <person name="Yandell M."/>
            <person name="Calderon D."/>
            <person name="Renjifo C."/>
            <person name="Currier R.B."/>
            <person name="Salgado D."/>
            <person name="Pla D."/>
            <person name="Sanz L."/>
            <person name="Hyder A.S."/>
            <person name="Ribeiro J.M."/>
            <person name="Arntzen J.W."/>
            <person name="van den Thillart G.E."/>
            <person name="Boetzer M."/>
            <person name="Pirovano W."/>
            <person name="Dirks R.P."/>
            <person name="Spaink H.P."/>
            <person name="Duboule D."/>
            <person name="McGlinn E."/>
            <person name="Kini R.M."/>
            <person name="Richardson M.K."/>
        </authorList>
    </citation>
    <scope>NUCLEOTIDE SEQUENCE</scope>
    <source>
        <tissue evidence="2">Blood</tissue>
    </source>
</reference>
<feature type="non-terminal residue" evidence="2">
    <location>
        <position position="169"/>
    </location>
</feature>
<evidence type="ECO:0000259" key="1">
    <source>
        <dbReference type="Pfam" id="PF07562"/>
    </source>
</evidence>
<keyword evidence="3" id="KW-1185">Reference proteome</keyword>
<dbReference type="GO" id="GO:0004930">
    <property type="term" value="F:G protein-coupled receptor activity"/>
    <property type="evidence" value="ECO:0007669"/>
    <property type="project" value="InterPro"/>
</dbReference>
<sequence>TLPLSICNKKCPVGHSKIKVEGKLSCCYDCRRCPEGKIADQMGNEAENSQALPLSITILSLFVEADTPLGKCSVGNHPLIKHKRYRSEDLVIAGISFLIYMMSEKVTFTRNPSKELVDGFMQDIHNIPYFQSNRLELRISQKDYVMANFSGTKCPNYTRTCPNYKARRQ</sequence>
<gene>
    <name evidence="2" type="ORF">L345_14338</name>
</gene>
<dbReference type="OrthoDB" id="5984008at2759"/>
<organism evidence="2 3">
    <name type="scientific">Ophiophagus hannah</name>
    <name type="common">King cobra</name>
    <name type="synonym">Naja hannah</name>
    <dbReference type="NCBI Taxonomy" id="8665"/>
    <lineage>
        <taxon>Eukaryota</taxon>
        <taxon>Metazoa</taxon>
        <taxon>Chordata</taxon>
        <taxon>Craniata</taxon>
        <taxon>Vertebrata</taxon>
        <taxon>Euteleostomi</taxon>
        <taxon>Lepidosauria</taxon>
        <taxon>Squamata</taxon>
        <taxon>Bifurcata</taxon>
        <taxon>Unidentata</taxon>
        <taxon>Episquamata</taxon>
        <taxon>Toxicofera</taxon>
        <taxon>Serpentes</taxon>
        <taxon>Colubroidea</taxon>
        <taxon>Elapidae</taxon>
        <taxon>Elapinae</taxon>
        <taxon>Ophiophagus</taxon>
    </lineage>
</organism>